<sequence>MAPPATAKYDWILAIATIAFVFASFGNGANDVANSYATSVAARTLTMAQAGIISVVTEFVGAVALGARVTSTIKNGIMSIDKFTDRPAALMLVMSCAEVGNASWLMLATRLGFPVSTTHTAVGSLIGAGIAAQSPIKWAWKSGSVSQIAASWLISPLLSGAFGAIVFATVKYSVLERKDPLKWAMRLIPIYLALTGAILALFIVIEAPTAPSLEEFGAGKAIGIIFGVFGACLLIAYVFFMPYFERRILKKDTQVKAYHIPLGPLLRKEGPPLYWPSKGDSYVDNYYADTYRAAHTNKMDEGPKKEGHTPTELDPSKTADVESPSVTHVPRKPMPEPYERFVGPVQHLSWANPTKWWGWFKFITLQGVTRDVLSHDSSLLHAVHSSAKVYDIRVEHLWTYCQVVSAMMMSIAHGSNDVANAVGPWAAVYETYRAGVVSTSNPTPVWFLAIAGVLLGLGFWIYGYHIVRSLGNRITRMSPTRGFAVEIGAAITVLIASRLGLPVSTTHSLVGSTIGVALMNYDLAAVNWRQLLWIFGGWVLTLPVAGGISGLLCLLALNTPHL</sequence>
<evidence type="ECO:0000256" key="6">
    <source>
        <dbReference type="ARBA" id="ARBA00023136"/>
    </source>
</evidence>
<dbReference type="InterPro" id="IPR001204">
    <property type="entry name" value="Phos_transporter"/>
</dbReference>
<feature type="transmembrane region" description="Helical" evidence="7">
    <location>
        <begin position="531"/>
        <end position="557"/>
    </location>
</feature>
<keyword evidence="3 7" id="KW-0592">Phosphate transport</keyword>
<feature type="transmembrane region" description="Helical" evidence="7">
    <location>
        <begin position="507"/>
        <end position="524"/>
    </location>
</feature>
<comment type="subcellular location">
    <subcellularLocation>
        <location evidence="1 7">Membrane</location>
        <topology evidence="1 7">Multi-pass membrane protein</topology>
    </subcellularLocation>
</comment>
<evidence type="ECO:0000256" key="4">
    <source>
        <dbReference type="ARBA" id="ARBA00022692"/>
    </source>
</evidence>
<keyword evidence="10" id="KW-1185">Reference proteome</keyword>
<reference evidence="10" key="1">
    <citation type="journal article" date="2019" name="bioRxiv">
        <title>Genomics, evolutionary history and diagnostics of the Alternaria alternata species group including apple and Asian pear pathotypes.</title>
        <authorList>
            <person name="Armitage A.D."/>
            <person name="Cockerton H.M."/>
            <person name="Sreenivasaprasad S."/>
            <person name="Woodhall J.W."/>
            <person name="Lane C.R."/>
            <person name="Harrison R.J."/>
            <person name="Clarkson J.P."/>
        </authorList>
    </citation>
    <scope>NUCLEOTIDE SEQUENCE [LARGE SCALE GENOMIC DNA]</scope>
    <source>
        <strain evidence="10">FERA 635</strain>
    </source>
</reference>
<evidence type="ECO:0000256" key="3">
    <source>
        <dbReference type="ARBA" id="ARBA00022592"/>
    </source>
</evidence>
<evidence type="ECO:0000313" key="9">
    <source>
        <dbReference type="EMBL" id="RYN86380.1"/>
    </source>
</evidence>
<dbReference type="PANTHER" id="PTHR11101:SF55">
    <property type="entry name" value="PHOSPHATE TRANSPORTER"/>
    <property type="match status" value="1"/>
</dbReference>
<accession>A0ABY0FPU9</accession>
<feature type="region of interest" description="Disordered" evidence="8">
    <location>
        <begin position="297"/>
        <end position="329"/>
    </location>
</feature>
<dbReference type="PANTHER" id="PTHR11101">
    <property type="entry name" value="PHOSPHATE TRANSPORTER"/>
    <property type="match status" value="1"/>
</dbReference>
<evidence type="ECO:0000256" key="2">
    <source>
        <dbReference type="ARBA" id="ARBA00022448"/>
    </source>
</evidence>
<keyword evidence="4 7" id="KW-0812">Transmembrane</keyword>
<feature type="transmembrane region" description="Helical" evidence="7">
    <location>
        <begin position="445"/>
        <end position="462"/>
    </location>
</feature>
<dbReference type="EMBL" id="PDXF01000149">
    <property type="protein sequence ID" value="RYN86380.1"/>
    <property type="molecule type" value="Genomic_DNA"/>
</dbReference>
<keyword evidence="6 7" id="KW-0472">Membrane</keyword>
<protein>
    <recommendedName>
        <fullName evidence="7">Phosphate transporter</fullName>
    </recommendedName>
</protein>
<comment type="function">
    <text evidence="7">Sodium-phosphate symporter.</text>
</comment>
<feature type="transmembrane region" description="Helical" evidence="7">
    <location>
        <begin position="221"/>
        <end position="244"/>
    </location>
</feature>
<organism evidence="9 10">
    <name type="scientific">Alternaria tenuissima</name>
    <dbReference type="NCBI Taxonomy" id="119927"/>
    <lineage>
        <taxon>Eukaryota</taxon>
        <taxon>Fungi</taxon>
        <taxon>Dikarya</taxon>
        <taxon>Ascomycota</taxon>
        <taxon>Pezizomycotina</taxon>
        <taxon>Dothideomycetes</taxon>
        <taxon>Pleosporomycetidae</taxon>
        <taxon>Pleosporales</taxon>
        <taxon>Pleosporineae</taxon>
        <taxon>Pleosporaceae</taxon>
        <taxon>Alternaria</taxon>
        <taxon>Alternaria sect. Alternaria</taxon>
        <taxon>Alternaria alternata complex</taxon>
    </lineage>
</organism>
<evidence type="ECO:0000256" key="5">
    <source>
        <dbReference type="ARBA" id="ARBA00022989"/>
    </source>
</evidence>
<feature type="transmembrane region" description="Helical" evidence="7">
    <location>
        <begin position="190"/>
        <end position="209"/>
    </location>
</feature>
<comment type="caution">
    <text evidence="9">The sequence shown here is derived from an EMBL/GenBank/DDBJ whole genome shotgun (WGS) entry which is preliminary data.</text>
</comment>
<dbReference type="Proteomes" id="UP000293195">
    <property type="component" value="Unassembled WGS sequence"/>
</dbReference>
<comment type="similarity">
    <text evidence="7">Belongs to the inorganic phosphate transporter (PiT) (TC 2.A.20) family.</text>
</comment>
<evidence type="ECO:0000256" key="8">
    <source>
        <dbReference type="SAM" id="MobiDB-lite"/>
    </source>
</evidence>
<feature type="compositionally biased region" description="Basic and acidic residues" evidence="8">
    <location>
        <begin position="297"/>
        <end position="320"/>
    </location>
</feature>
<keyword evidence="2 7" id="KW-0813">Transport</keyword>
<name>A0ABY0FPU9_9PLEO</name>
<dbReference type="Pfam" id="PF01384">
    <property type="entry name" value="PHO4"/>
    <property type="match status" value="1"/>
</dbReference>
<evidence type="ECO:0000256" key="7">
    <source>
        <dbReference type="RuleBase" id="RU363058"/>
    </source>
</evidence>
<feature type="transmembrane region" description="Helical" evidence="7">
    <location>
        <begin position="148"/>
        <end position="170"/>
    </location>
</feature>
<feature type="transmembrane region" description="Helical" evidence="7">
    <location>
        <begin position="483"/>
        <end position="501"/>
    </location>
</feature>
<keyword evidence="5 7" id="KW-1133">Transmembrane helix</keyword>
<feature type="transmembrane region" description="Helical" evidence="7">
    <location>
        <begin position="44"/>
        <end position="67"/>
    </location>
</feature>
<evidence type="ECO:0000256" key="1">
    <source>
        <dbReference type="ARBA" id="ARBA00004141"/>
    </source>
</evidence>
<evidence type="ECO:0000313" key="10">
    <source>
        <dbReference type="Proteomes" id="UP000293195"/>
    </source>
</evidence>
<proteinExistence type="inferred from homology"/>
<gene>
    <name evidence="9" type="ORF">AA0119_g12940</name>
</gene>